<feature type="transmembrane region" description="Helical" evidence="1">
    <location>
        <begin position="12"/>
        <end position="35"/>
    </location>
</feature>
<dbReference type="PANTHER" id="PTHR34928">
    <property type="entry name" value="TRANSMEMBRANE PROTEIN 217"/>
    <property type="match status" value="1"/>
</dbReference>
<dbReference type="RefSeq" id="XP_015274928.1">
    <property type="nucleotide sequence ID" value="XM_015419442.1"/>
</dbReference>
<protein>
    <submittedName>
        <fullName evidence="3">Transmembrane protein 217</fullName>
    </submittedName>
</protein>
<keyword evidence="1" id="KW-0472">Membrane</keyword>
<keyword evidence="1 3" id="KW-0812">Transmembrane</keyword>
<feature type="transmembrane region" description="Helical" evidence="1">
    <location>
        <begin position="55"/>
        <end position="80"/>
    </location>
</feature>
<dbReference type="GeneID" id="107117344"/>
<evidence type="ECO:0000313" key="2">
    <source>
        <dbReference type="Proteomes" id="UP000694871"/>
    </source>
</evidence>
<feature type="transmembrane region" description="Helical" evidence="1">
    <location>
        <begin position="124"/>
        <end position="149"/>
    </location>
</feature>
<sequence>MIIFCTGGYCGMLPKTGSIVAGIYMILMTNMYIIFETAHLDRAKKNLHIAKDLIIYYYYTALLLACLTYPACFLLIYSVWYRKTEGMIAYIVWIILYDLANFTILILTFFAARYIPFSVHPLEWFGLACRLPVDCFWLSYVVIYTLMILESRSKGRMSLKIRRLSKHVQEPPKYRLGMCRKIQ</sequence>
<proteinExistence type="predicted"/>
<accession>A0ABM1KMJ1</accession>
<feature type="transmembrane region" description="Helical" evidence="1">
    <location>
        <begin position="87"/>
        <end position="112"/>
    </location>
</feature>
<keyword evidence="2" id="KW-1185">Reference proteome</keyword>
<reference evidence="3" key="1">
    <citation type="submission" date="2025-08" db="UniProtKB">
        <authorList>
            <consortium name="RefSeq"/>
        </authorList>
    </citation>
    <scope>IDENTIFICATION</scope>
</reference>
<keyword evidence="1" id="KW-1133">Transmembrane helix</keyword>
<name>A0ABM1KMJ1_GEKJA</name>
<evidence type="ECO:0000313" key="3">
    <source>
        <dbReference type="RefSeq" id="XP_015274928.1"/>
    </source>
</evidence>
<evidence type="ECO:0000256" key="1">
    <source>
        <dbReference type="SAM" id="Phobius"/>
    </source>
</evidence>
<gene>
    <name evidence="3" type="primary">TMEM217</name>
</gene>
<dbReference type="PANTHER" id="PTHR34928:SF3">
    <property type="entry name" value="TRANSMEMBRANE PROTEIN 217B-RELATED"/>
    <property type="match status" value="1"/>
</dbReference>
<organism evidence="2 3">
    <name type="scientific">Gekko japonicus</name>
    <name type="common">Schlegel's Japanese gecko</name>
    <dbReference type="NCBI Taxonomy" id="146911"/>
    <lineage>
        <taxon>Eukaryota</taxon>
        <taxon>Metazoa</taxon>
        <taxon>Chordata</taxon>
        <taxon>Craniata</taxon>
        <taxon>Vertebrata</taxon>
        <taxon>Euteleostomi</taxon>
        <taxon>Lepidosauria</taxon>
        <taxon>Squamata</taxon>
        <taxon>Bifurcata</taxon>
        <taxon>Gekkota</taxon>
        <taxon>Gekkonidae</taxon>
        <taxon>Gekkoninae</taxon>
        <taxon>Gekko</taxon>
    </lineage>
</organism>
<dbReference type="Pfam" id="PF15049">
    <property type="entry name" value="DUF4534"/>
    <property type="match status" value="1"/>
</dbReference>
<dbReference type="InterPro" id="IPR027862">
    <property type="entry name" value="DUF4534"/>
</dbReference>
<dbReference type="Proteomes" id="UP000694871">
    <property type="component" value="Unplaced"/>
</dbReference>